<feature type="region of interest" description="Disordered" evidence="1">
    <location>
        <begin position="88"/>
        <end position="145"/>
    </location>
</feature>
<organism evidence="2 3">
    <name type="scientific">Vespula pensylvanica</name>
    <name type="common">Western yellow jacket</name>
    <name type="synonym">Wasp</name>
    <dbReference type="NCBI Taxonomy" id="30213"/>
    <lineage>
        <taxon>Eukaryota</taxon>
        <taxon>Metazoa</taxon>
        <taxon>Ecdysozoa</taxon>
        <taxon>Arthropoda</taxon>
        <taxon>Hexapoda</taxon>
        <taxon>Insecta</taxon>
        <taxon>Pterygota</taxon>
        <taxon>Neoptera</taxon>
        <taxon>Endopterygota</taxon>
        <taxon>Hymenoptera</taxon>
        <taxon>Apocrita</taxon>
        <taxon>Aculeata</taxon>
        <taxon>Vespoidea</taxon>
        <taxon>Vespidae</taxon>
        <taxon>Vespinae</taxon>
        <taxon>Vespula</taxon>
    </lineage>
</organism>
<name>A0A834UH85_VESPE</name>
<dbReference type="AlphaFoldDB" id="A0A834UH85"/>
<gene>
    <name evidence="2" type="ORF">H0235_001369</name>
</gene>
<protein>
    <submittedName>
        <fullName evidence="2">Uncharacterized protein</fullName>
    </submittedName>
</protein>
<dbReference type="EMBL" id="JACSDY010000001">
    <property type="protein sequence ID" value="KAF7438978.1"/>
    <property type="molecule type" value="Genomic_DNA"/>
</dbReference>
<dbReference type="Gene3D" id="3.30.70.2850">
    <property type="match status" value="1"/>
</dbReference>
<reference evidence="2" key="1">
    <citation type="journal article" date="2020" name="G3 (Bethesda)">
        <title>High-Quality Assemblies for Three Invasive Social Wasps from the &lt;i&gt;Vespula&lt;/i&gt; Genus.</title>
        <authorList>
            <person name="Harrop T.W.R."/>
            <person name="Guhlin J."/>
            <person name="McLaughlin G.M."/>
            <person name="Permina E."/>
            <person name="Stockwell P."/>
            <person name="Gilligan J."/>
            <person name="Le Lec M.F."/>
            <person name="Gruber M.A.M."/>
            <person name="Quinn O."/>
            <person name="Lovegrove M."/>
            <person name="Duncan E.J."/>
            <person name="Remnant E.J."/>
            <person name="Van Eeckhoven J."/>
            <person name="Graham B."/>
            <person name="Knapp R.A."/>
            <person name="Langford K.W."/>
            <person name="Kronenberg Z."/>
            <person name="Press M.O."/>
            <person name="Eacker S.M."/>
            <person name="Wilson-Rankin E.E."/>
            <person name="Purcell J."/>
            <person name="Lester P.J."/>
            <person name="Dearden P.K."/>
        </authorList>
    </citation>
    <scope>NUCLEOTIDE SEQUENCE</scope>
    <source>
        <strain evidence="2">Volc-1</strain>
    </source>
</reference>
<feature type="compositionally biased region" description="Acidic residues" evidence="1">
    <location>
        <begin position="94"/>
        <end position="131"/>
    </location>
</feature>
<evidence type="ECO:0000313" key="3">
    <source>
        <dbReference type="Proteomes" id="UP000600918"/>
    </source>
</evidence>
<keyword evidence="3" id="KW-1185">Reference proteome</keyword>
<comment type="caution">
    <text evidence="2">The sequence shown here is derived from an EMBL/GenBank/DDBJ whole genome shotgun (WGS) entry which is preliminary data.</text>
</comment>
<evidence type="ECO:0000256" key="1">
    <source>
        <dbReference type="SAM" id="MobiDB-lite"/>
    </source>
</evidence>
<sequence>MSDGEVGREEEHGFRKRRWRWRRTGIIKLLHFAAHAALSVSRYAIAKVSRYVVPEFVGTYLLEDQQVVRRCDGSGGGNGSVARSFGVWWHEGNEEKEEEEDNDDDDDDYDDKDDEDDDDDDDDDDNDDEDDATKTSPTPTRTPIKESLYFGTWARPWHLLPVILLLCGALGE</sequence>
<proteinExistence type="predicted"/>
<evidence type="ECO:0000313" key="2">
    <source>
        <dbReference type="EMBL" id="KAF7438978.1"/>
    </source>
</evidence>
<dbReference type="Proteomes" id="UP000600918">
    <property type="component" value="Unassembled WGS sequence"/>
</dbReference>
<accession>A0A834UH85</accession>